<dbReference type="SUPFAM" id="SSF53448">
    <property type="entry name" value="Nucleotide-diphospho-sugar transferases"/>
    <property type="match status" value="1"/>
</dbReference>
<feature type="transmembrane region" description="Helical" evidence="7">
    <location>
        <begin position="93"/>
        <end position="118"/>
    </location>
</feature>
<evidence type="ECO:0000256" key="3">
    <source>
        <dbReference type="ARBA" id="ARBA00022676"/>
    </source>
</evidence>
<dbReference type="Pfam" id="PF03142">
    <property type="entry name" value="Chitin_synth_2"/>
    <property type="match status" value="1"/>
</dbReference>
<dbReference type="PANTHER" id="PTHR22914:SF42">
    <property type="entry name" value="CHITIN SYNTHASE"/>
    <property type="match status" value="1"/>
</dbReference>
<gene>
    <name evidence="8" type="ORF">BaRGS_00031071</name>
</gene>
<keyword evidence="6 7" id="KW-0472">Membrane</keyword>
<evidence type="ECO:0000256" key="2">
    <source>
        <dbReference type="ARBA" id="ARBA00012543"/>
    </source>
</evidence>
<evidence type="ECO:0000256" key="4">
    <source>
        <dbReference type="ARBA" id="ARBA00022692"/>
    </source>
</evidence>
<evidence type="ECO:0000256" key="5">
    <source>
        <dbReference type="ARBA" id="ARBA00022989"/>
    </source>
</evidence>
<keyword evidence="3" id="KW-0328">Glycosyltransferase</keyword>
<dbReference type="GO" id="GO:0016020">
    <property type="term" value="C:membrane"/>
    <property type="evidence" value="ECO:0007669"/>
    <property type="project" value="UniProtKB-SubCell"/>
</dbReference>
<keyword evidence="4 7" id="KW-0812">Transmembrane</keyword>
<evidence type="ECO:0000256" key="1">
    <source>
        <dbReference type="ARBA" id="ARBA00004141"/>
    </source>
</evidence>
<protein>
    <recommendedName>
        <fullName evidence="2">chitin synthase</fullName>
        <ecNumber evidence="2">2.4.1.16</ecNumber>
    </recommendedName>
</protein>
<accession>A0ABD0JS40</accession>
<dbReference type="InterPro" id="IPR004835">
    <property type="entry name" value="Chitin_synth"/>
</dbReference>
<keyword evidence="5 7" id="KW-1133">Transmembrane helix</keyword>
<dbReference type="EC" id="2.4.1.16" evidence="2"/>
<feature type="transmembrane region" description="Helical" evidence="7">
    <location>
        <begin position="62"/>
        <end position="81"/>
    </location>
</feature>
<name>A0ABD0JS40_9CAEN</name>
<dbReference type="InterPro" id="IPR029044">
    <property type="entry name" value="Nucleotide-diphossugar_trans"/>
</dbReference>
<dbReference type="EMBL" id="JACVVK020000343">
    <property type="protein sequence ID" value="KAK7477687.1"/>
    <property type="molecule type" value="Genomic_DNA"/>
</dbReference>
<evidence type="ECO:0000313" key="9">
    <source>
        <dbReference type="Proteomes" id="UP001519460"/>
    </source>
</evidence>
<dbReference type="AlphaFoldDB" id="A0ABD0JS40"/>
<reference evidence="8 9" key="1">
    <citation type="journal article" date="2023" name="Sci. Data">
        <title>Genome assembly of the Korean intertidal mud-creeper Batillaria attramentaria.</title>
        <authorList>
            <person name="Patra A.K."/>
            <person name="Ho P.T."/>
            <person name="Jun S."/>
            <person name="Lee S.J."/>
            <person name="Kim Y."/>
            <person name="Won Y.J."/>
        </authorList>
    </citation>
    <scope>NUCLEOTIDE SEQUENCE [LARGE SCALE GENOMIC DNA]</scope>
    <source>
        <strain evidence="8">Wonlab-2016</strain>
    </source>
</reference>
<sequence length="575" mass="66313">MVSTEAPIMPDMVPPSGGIRYPNENRFMRVNIQNCTVANISVNGLLNTTVCTTSYIYNWRQYITYLPLLMQVVASGLCYYFARLACKLCMQRFSFAVPLSLATPVSVAAMITLCYLSPETTQVSIFTRFERFSKDQIIPGFLSWSCTGEGNDRQWLIWHLGLGFGLWWASQLWITRYIWTPKAPRLAFTERLFLLPQYCSALIEQSLLLNRRRNDRERILKEMTAFSDDASLDSSSTDAMRKQREQIVPKIYVCATMWHETQGEMTLLLKSLFRLDIDQSARRNAQDYFNVQDPDYYEFEANIFMDDAMDFNASSEWMPNDFLKQLVSVVDEAASAIHESEITLLPPVKIPTPYGGRLVWTLPGGNLLIAHFKDRNKIRHKKRWSQVMYMYYLLGYRLLGQQDDLQSQSTMEREEKWRNASGHFIKGNLFKYIPERVLVQAENTYILALDGDVDFKPAAVQLLVDRMKKSKKVGAACGRIHPTGSGPMVWYQMFEYAVGHWLQKAAEHMLGCVLCSPGCFSLFRGSTLMDDNVMRTYATRSAEARHYLQYDQGEDRWLCTLMLQQGLPRGILRCF</sequence>
<evidence type="ECO:0000313" key="8">
    <source>
        <dbReference type="EMBL" id="KAK7477687.1"/>
    </source>
</evidence>
<dbReference type="PANTHER" id="PTHR22914">
    <property type="entry name" value="CHITIN SYNTHASE"/>
    <property type="match status" value="1"/>
</dbReference>
<comment type="subcellular location">
    <subcellularLocation>
        <location evidence="1">Membrane</location>
        <topology evidence="1">Multi-pass membrane protein</topology>
    </subcellularLocation>
</comment>
<dbReference type="GO" id="GO:0004100">
    <property type="term" value="F:chitin synthase activity"/>
    <property type="evidence" value="ECO:0007669"/>
    <property type="project" value="UniProtKB-EC"/>
</dbReference>
<evidence type="ECO:0000256" key="6">
    <source>
        <dbReference type="ARBA" id="ARBA00023136"/>
    </source>
</evidence>
<evidence type="ECO:0000256" key="7">
    <source>
        <dbReference type="SAM" id="Phobius"/>
    </source>
</evidence>
<comment type="caution">
    <text evidence="8">The sequence shown here is derived from an EMBL/GenBank/DDBJ whole genome shotgun (WGS) entry which is preliminary data.</text>
</comment>
<keyword evidence="3" id="KW-0808">Transferase</keyword>
<keyword evidence="9" id="KW-1185">Reference proteome</keyword>
<proteinExistence type="predicted"/>
<organism evidence="8 9">
    <name type="scientific">Batillaria attramentaria</name>
    <dbReference type="NCBI Taxonomy" id="370345"/>
    <lineage>
        <taxon>Eukaryota</taxon>
        <taxon>Metazoa</taxon>
        <taxon>Spiralia</taxon>
        <taxon>Lophotrochozoa</taxon>
        <taxon>Mollusca</taxon>
        <taxon>Gastropoda</taxon>
        <taxon>Caenogastropoda</taxon>
        <taxon>Sorbeoconcha</taxon>
        <taxon>Cerithioidea</taxon>
        <taxon>Batillariidae</taxon>
        <taxon>Batillaria</taxon>
    </lineage>
</organism>
<dbReference type="Proteomes" id="UP001519460">
    <property type="component" value="Unassembled WGS sequence"/>
</dbReference>